<comment type="similarity">
    <text evidence="5">Belongs to the CDS family.</text>
</comment>
<evidence type="ECO:0000313" key="25">
    <source>
        <dbReference type="EMBL" id="GAA1793143.1"/>
    </source>
</evidence>
<evidence type="ECO:0000256" key="11">
    <source>
        <dbReference type="ARBA" id="ARBA00022692"/>
    </source>
</evidence>
<dbReference type="EC" id="2.7.7.41" evidence="6"/>
<dbReference type="Pfam" id="PF01148">
    <property type="entry name" value="CTP_transf_1"/>
    <property type="match status" value="1"/>
</dbReference>
<sequence length="268" mass="26976">MITIGSLVPYLAGALVLGGIAVLLSRQRELIKRWCAWVVGVPIITAAFWLGRPGAAAVAAVAALIAAVEYARLARLTRADRVVLAAALVGLILTAWLAPARLPQVAAGAALAIAAVPLLAGDAADGGRRLASGVLGLAWLAPLALLVPLGATALAMFMAVSVADITAAQVGPRLRGPHLSPLSPGKRWSGTLVGSVAGVGVLALLGIATVPMVLAVAVGGPAGDLLESMIKRGADVKDTGRWLPGSGGILDRVDSLLIALAVVFACSW</sequence>
<evidence type="ECO:0000256" key="4">
    <source>
        <dbReference type="ARBA" id="ARBA00005189"/>
    </source>
</evidence>
<feature type="transmembrane region" description="Helical" evidence="24">
    <location>
        <begin position="56"/>
        <end position="73"/>
    </location>
</feature>
<comment type="pathway">
    <text evidence="4">Lipid metabolism.</text>
</comment>
<dbReference type="EMBL" id="BAAALT010000034">
    <property type="protein sequence ID" value="GAA1793143.1"/>
    <property type="molecule type" value="Genomic_DNA"/>
</dbReference>
<reference evidence="25 26" key="1">
    <citation type="journal article" date="2019" name="Int. J. Syst. Evol. Microbiol.">
        <title>The Global Catalogue of Microorganisms (GCM) 10K type strain sequencing project: providing services to taxonomists for standard genome sequencing and annotation.</title>
        <authorList>
            <consortium name="The Broad Institute Genomics Platform"/>
            <consortium name="The Broad Institute Genome Sequencing Center for Infectious Disease"/>
            <person name="Wu L."/>
            <person name="Ma J."/>
        </authorList>
    </citation>
    <scope>NUCLEOTIDE SEQUENCE [LARGE SCALE GENOMIC DNA]</scope>
    <source>
        <strain evidence="25 26">JCM 13250</strain>
    </source>
</reference>
<evidence type="ECO:0000256" key="10">
    <source>
        <dbReference type="ARBA" id="ARBA00022679"/>
    </source>
</evidence>
<evidence type="ECO:0000256" key="14">
    <source>
        <dbReference type="ARBA" id="ARBA00023098"/>
    </source>
</evidence>
<accession>A0ABN2LMA9</accession>
<evidence type="ECO:0000256" key="16">
    <source>
        <dbReference type="ARBA" id="ARBA00023209"/>
    </source>
</evidence>
<dbReference type="PANTHER" id="PTHR46382">
    <property type="entry name" value="PHOSPHATIDATE CYTIDYLYLTRANSFERASE"/>
    <property type="match status" value="1"/>
</dbReference>
<evidence type="ECO:0000256" key="21">
    <source>
        <dbReference type="ARBA" id="ARBA00032396"/>
    </source>
</evidence>
<keyword evidence="10" id="KW-0808">Transferase</keyword>
<evidence type="ECO:0000256" key="8">
    <source>
        <dbReference type="ARBA" id="ARBA00022475"/>
    </source>
</evidence>
<organism evidence="25 26">
    <name type="scientific">Luedemannella flava</name>
    <dbReference type="NCBI Taxonomy" id="349316"/>
    <lineage>
        <taxon>Bacteria</taxon>
        <taxon>Bacillati</taxon>
        <taxon>Actinomycetota</taxon>
        <taxon>Actinomycetes</taxon>
        <taxon>Micromonosporales</taxon>
        <taxon>Micromonosporaceae</taxon>
        <taxon>Luedemannella</taxon>
    </lineage>
</organism>
<evidence type="ECO:0000256" key="19">
    <source>
        <dbReference type="ARBA" id="ARBA00031825"/>
    </source>
</evidence>
<protein>
    <recommendedName>
        <fullName evidence="7">Phosphatidate cytidylyltransferase</fullName>
        <ecNumber evidence="6">2.7.7.41</ecNumber>
    </recommendedName>
    <alternativeName>
        <fullName evidence="20">CDP-DAG synthase</fullName>
    </alternativeName>
    <alternativeName>
        <fullName evidence="22">CDP-DG synthase</fullName>
    </alternativeName>
    <alternativeName>
        <fullName evidence="18">CDP-diacylglycerol synthase</fullName>
    </alternativeName>
    <alternativeName>
        <fullName evidence="21">CDP-diglyceride pyrophosphorylase</fullName>
    </alternativeName>
    <alternativeName>
        <fullName evidence="23">CDP-diglyceride synthase</fullName>
    </alternativeName>
    <alternativeName>
        <fullName evidence="19">CTP:phosphatidate cytidylyltransferase</fullName>
    </alternativeName>
</protein>
<feature type="transmembrane region" description="Helical" evidence="24">
    <location>
        <begin position="31"/>
        <end position="50"/>
    </location>
</feature>
<feature type="transmembrane region" description="Helical" evidence="24">
    <location>
        <begin position="105"/>
        <end position="123"/>
    </location>
</feature>
<evidence type="ECO:0000313" key="26">
    <source>
        <dbReference type="Proteomes" id="UP001500218"/>
    </source>
</evidence>
<comment type="catalytic activity">
    <reaction evidence="1">
        <text>a 1,2-diacyl-sn-glycero-3-phosphate + CTP + H(+) = a CDP-1,2-diacyl-sn-glycerol + diphosphate</text>
        <dbReference type="Rhea" id="RHEA:16229"/>
        <dbReference type="ChEBI" id="CHEBI:15378"/>
        <dbReference type="ChEBI" id="CHEBI:33019"/>
        <dbReference type="ChEBI" id="CHEBI:37563"/>
        <dbReference type="ChEBI" id="CHEBI:58332"/>
        <dbReference type="ChEBI" id="CHEBI:58608"/>
        <dbReference type="EC" id="2.7.7.41"/>
    </reaction>
</comment>
<comment type="pathway">
    <text evidence="3">Phospholipid metabolism; CDP-diacylglycerol biosynthesis; CDP-diacylglycerol from sn-glycerol 3-phosphate: step 3/3.</text>
</comment>
<gene>
    <name evidence="25" type="ORF">GCM10009682_13760</name>
</gene>
<keyword evidence="8" id="KW-1003">Cell membrane</keyword>
<comment type="caution">
    <text evidence="25">The sequence shown here is derived from an EMBL/GenBank/DDBJ whole genome shotgun (WGS) entry which is preliminary data.</text>
</comment>
<evidence type="ECO:0000256" key="13">
    <source>
        <dbReference type="ARBA" id="ARBA00022989"/>
    </source>
</evidence>
<evidence type="ECO:0000256" key="17">
    <source>
        <dbReference type="ARBA" id="ARBA00023264"/>
    </source>
</evidence>
<keyword evidence="17" id="KW-1208">Phospholipid metabolism</keyword>
<evidence type="ECO:0000256" key="22">
    <source>
        <dbReference type="ARBA" id="ARBA00032743"/>
    </source>
</evidence>
<evidence type="ECO:0000256" key="6">
    <source>
        <dbReference type="ARBA" id="ARBA00012487"/>
    </source>
</evidence>
<evidence type="ECO:0000256" key="23">
    <source>
        <dbReference type="ARBA" id="ARBA00033406"/>
    </source>
</evidence>
<keyword evidence="26" id="KW-1185">Reference proteome</keyword>
<evidence type="ECO:0000256" key="3">
    <source>
        <dbReference type="ARBA" id="ARBA00005119"/>
    </source>
</evidence>
<evidence type="ECO:0000256" key="9">
    <source>
        <dbReference type="ARBA" id="ARBA00022516"/>
    </source>
</evidence>
<evidence type="ECO:0000256" key="15">
    <source>
        <dbReference type="ARBA" id="ARBA00023136"/>
    </source>
</evidence>
<keyword evidence="15 24" id="KW-0472">Membrane</keyword>
<evidence type="ECO:0000256" key="18">
    <source>
        <dbReference type="ARBA" id="ARBA00029893"/>
    </source>
</evidence>
<keyword evidence="9" id="KW-0444">Lipid biosynthesis</keyword>
<dbReference type="PANTHER" id="PTHR46382:SF1">
    <property type="entry name" value="PHOSPHATIDATE CYTIDYLYLTRANSFERASE"/>
    <property type="match status" value="1"/>
</dbReference>
<evidence type="ECO:0000256" key="1">
    <source>
        <dbReference type="ARBA" id="ARBA00001698"/>
    </source>
</evidence>
<keyword evidence="13 24" id="KW-1133">Transmembrane helix</keyword>
<proteinExistence type="inferred from homology"/>
<keyword evidence="11 24" id="KW-0812">Transmembrane</keyword>
<name>A0ABN2LMA9_9ACTN</name>
<evidence type="ECO:0000256" key="7">
    <source>
        <dbReference type="ARBA" id="ARBA00019373"/>
    </source>
</evidence>
<dbReference type="RefSeq" id="WP_344127459.1">
    <property type="nucleotide sequence ID" value="NZ_BAAALT010000034.1"/>
</dbReference>
<evidence type="ECO:0000256" key="24">
    <source>
        <dbReference type="SAM" id="Phobius"/>
    </source>
</evidence>
<feature type="transmembrane region" description="Helical" evidence="24">
    <location>
        <begin position="6"/>
        <end position="24"/>
    </location>
</feature>
<feature type="transmembrane region" description="Helical" evidence="24">
    <location>
        <begin position="130"/>
        <end position="147"/>
    </location>
</feature>
<evidence type="ECO:0000256" key="12">
    <source>
        <dbReference type="ARBA" id="ARBA00022695"/>
    </source>
</evidence>
<evidence type="ECO:0000256" key="20">
    <source>
        <dbReference type="ARBA" id="ARBA00032253"/>
    </source>
</evidence>
<keyword evidence="12" id="KW-0548">Nucleotidyltransferase</keyword>
<comment type="subcellular location">
    <subcellularLocation>
        <location evidence="2">Cell membrane</location>
        <topology evidence="2">Multi-pass membrane protein</topology>
    </subcellularLocation>
</comment>
<keyword evidence="16" id="KW-0594">Phospholipid biosynthesis</keyword>
<evidence type="ECO:0000256" key="2">
    <source>
        <dbReference type="ARBA" id="ARBA00004651"/>
    </source>
</evidence>
<feature type="transmembrane region" description="Helical" evidence="24">
    <location>
        <begin position="192"/>
        <end position="218"/>
    </location>
</feature>
<evidence type="ECO:0000256" key="5">
    <source>
        <dbReference type="ARBA" id="ARBA00010185"/>
    </source>
</evidence>
<feature type="transmembrane region" description="Helical" evidence="24">
    <location>
        <begin position="82"/>
        <end position="99"/>
    </location>
</feature>
<keyword evidence="14" id="KW-0443">Lipid metabolism</keyword>
<dbReference type="Proteomes" id="UP001500218">
    <property type="component" value="Unassembled WGS sequence"/>
</dbReference>